<keyword evidence="2" id="KW-0732">Signal</keyword>
<reference evidence="4 5" key="1">
    <citation type="submission" date="2023-12" db="EMBL/GenBank/DDBJ databases">
        <title>Whole genome sequencing of Paenibacillus phoenicis isolated from the Phoenix Mars Lander spacecraft assembly facility.</title>
        <authorList>
            <person name="Garcia A."/>
            <person name="Venkateswaran K."/>
        </authorList>
    </citation>
    <scope>NUCLEOTIDE SEQUENCE [LARGE SCALE GENOMIC DNA]</scope>
    <source>
        <strain evidence="4 5">3PO2SA</strain>
    </source>
</reference>
<keyword evidence="4" id="KW-0449">Lipoprotein</keyword>
<feature type="region of interest" description="Disordered" evidence="1">
    <location>
        <begin position="57"/>
        <end position="107"/>
    </location>
</feature>
<accession>A0ABU5PML7</accession>
<name>A0ABU5PML7_9BACL</name>
<evidence type="ECO:0000256" key="1">
    <source>
        <dbReference type="SAM" id="MobiDB-lite"/>
    </source>
</evidence>
<evidence type="ECO:0000313" key="4">
    <source>
        <dbReference type="EMBL" id="MEA3571193.1"/>
    </source>
</evidence>
<keyword evidence="5" id="KW-1185">Reference proteome</keyword>
<dbReference type="Pfam" id="PF17898">
    <property type="entry name" value="GerD"/>
    <property type="match status" value="1"/>
</dbReference>
<dbReference type="Proteomes" id="UP001292216">
    <property type="component" value="Unassembled WGS sequence"/>
</dbReference>
<feature type="signal peptide" evidence="2">
    <location>
        <begin position="1"/>
        <end position="21"/>
    </location>
</feature>
<sequence>MKWRGTRWILCFLCTFTLPLAACGSEQSSPSSSQGGGYKETKSMVIDILKTDEGKKAIYEALSNPPSSSESGSGSSGSESGSESGSDSGSGSGGSGGSSGGGTFGVKMILPSQTSNEVRMAVKETITSPEYKKEIEKIMTDPQFAGDFAKAINAQSKELHMQLIKDPTYQKSISEILKSPEVMKMFLDLTKTPDYRKQSMTVMQEAMQSPLFKLEVLELLKTVVQEQLQPKVEKEPKQDEGGGDEGSGDEGGQSKEGEGSGGSS</sequence>
<dbReference type="EMBL" id="JAYERP010000001">
    <property type="protein sequence ID" value="MEA3571193.1"/>
    <property type="molecule type" value="Genomic_DNA"/>
</dbReference>
<organism evidence="4 5">
    <name type="scientific">Paenibacillus phoenicis</name>
    <dbReference type="NCBI Taxonomy" id="554117"/>
    <lineage>
        <taxon>Bacteria</taxon>
        <taxon>Bacillati</taxon>
        <taxon>Bacillota</taxon>
        <taxon>Bacilli</taxon>
        <taxon>Bacillales</taxon>
        <taxon>Paenibacillaceae</taxon>
        <taxon>Paenibacillus</taxon>
    </lineage>
</organism>
<proteinExistence type="predicted"/>
<evidence type="ECO:0000256" key="2">
    <source>
        <dbReference type="SAM" id="SignalP"/>
    </source>
</evidence>
<feature type="compositionally biased region" description="Basic and acidic residues" evidence="1">
    <location>
        <begin position="231"/>
        <end position="240"/>
    </location>
</feature>
<dbReference type="RefSeq" id="WP_009226673.1">
    <property type="nucleotide sequence ID" value="NZ_CBCSKM010000027.1"/>
</dbReference>
<evidence type="ECO:0000259" key="3">
    <source>
        <dbReference type="Pfam" id="PF17898"/>
    </source>
</evidence>
<feature type="domain" description="Spore germination GerD central core" evidence="3">
    <location>
        <begin position="115"/>
        <end position="223"/>
    </location>
</feature>
<protein>
    <submittedName>
        <fullName evidence="4">Spore germination lipoprotein GerD</fullName>
    </submittedName>
</protein>
<feature type="region of interest" description="Disordered" evidence="1">
    <location>
        <begin position="227"/>
        <end position="264"/>
    </location>
</feature>
<gene>
    <name evidence="4" type="primary">gerD</name>
    <name evidence="4" type="ORF">U9M73_14640</name>
</gene>
<dbReference type="InterPro" id="IPR041262">
    <property type="entry name" value="GerD_central"/>
</dbReference>
<feature type="compositionally biased region" description="Gly residues" evidence="1">
    <location>
        <begin position="88"/>
        <end position="104"/>
    </location>
</feature>
<dbReference type="NCBIfam" id="NF040801">
    <property type="entry name" value="spore_GerD"/>
    <property type="match status" value="1"/>
</dbReference>
<feature type="chain" id="PRO_5047495314" evidence="2">
    <location>
        <begin position="22"/>
        <end position="264"/>
    </location>
</feature>
<evidence type="ECO:0000313" key="5">
    <source>
        <dbReference type="Proteomes" id="UP001292216"/>
    </source>
</evidence>
<feature type="compositionally biased region" description="Low complexity" evidence="1">
    <location>
        <begin position="67"/>
        <end position="87"/>
    </location>
</feature>
<comment type="caution">
    <text evidence="4">The sequence shown here is derived from an EMBL/GenBank/DDBJ whole genome shotgun (WGS) entry which is preliminary data.</text>
</comment>